<dbReference type="Pfam" id="PF06221">
    <property type="entry name" value="zf-C2HC5"/>
    <property type="match status" value="1"/>
</dbReference>
<name>A0AAU9FWM1_DROMD</name>
<dbReference type="InterPro" id="IPR007374">
    <property type="entry name" value="ASCH_domain"/>
</dbReference>
<dbReference type="SMART" id="SM01022">
    <property type="entry name" value="ASCH"/>
    <property type="match status" value="1"/>
</dbReference>
<evidence type="ECO:0000313" key="3">
    <source>
        <dbReference type="EMBL" id="BFG00184.1"/>
    </source>
</evidence>
<feature type="compositionally biased region" description="Polar residues" evidence="1">
    <location>
        <begin position="75"/>
        <end position="84"/>
    </location>
</feature>
<dbReference type="PANTHER" id="PTHR12963">
    <property type="entry name" value="THYROID RECEPTOR INTERACTING PROTEIN RELATED"/>
    <property type="match status" value="1"/>
</dbReference>
<dbReference type="InterPro" id="IPR056994">
    <property type="entry name" value="TRI4_N"/>
</dbReference>
<dbReference type="GO" id="GO:0008270">
    <property type="term" value="F:zinc ion binding"/>
    <property type="evidence" value="ECO:0007669"/>
    <property type="project" value="InterPro"/>
</dbReference>
<dbReference type="InterPro" id="IPR056993">
    <property type="entry name" value="TRIP4_3rd_dom"/>
</dbReference>
<dbReference type="CDD" id="cd06554">
    <property type="entry name" value="ASCH_ASC-1_like"/>
    <property type="match status" value="1"/>
</dbReference>
<feature type="region of interest" description="Disordered" evidence="1">
    <location>
        <begin position="179"/>
        <end position="223"/>
    </location>
</feature>
<dbReference type="FunFam" id="2.30.130.30:FF:000002">
    <property type="entry name" value="Activating signal cointegrator 1"/>
    <property type="match status" value="1"/>
</dbReference>
<dbReference type="Pfam" id="PF23134">
    <property type="entry name" value="TRIP4_3rd"/>
    <property type="match status" value="1"/>
</dbReference>
<feature type="domain" description="ASCH" evidence="2">
    <location>
        <begin position="393"/>
        <end position="506"/>
    </location>
</feature>
<evidence type="ECO:0000259" key="2">
    <source>
        <dbReference type="SMART" id="SM01022"/>
    </source>
</evidence>
<feature type="region of interest" description="Disordered" evidence="1">
    <location>
        <begin position="67"/>
        <end position="103"/>
    </location>
</feature>
<dbReference type="PANTHER" id="PTHR12963:SF4">
    <property type="entry name" value="ACTIVATING SIGNAL COINTEGRATOR 1"/>
    <property type="match status" value="1"/>
</dbReference>
<protein>
    <submittedName>
        <fullName evidence="3">Activating signal cointegrator 1</fullName>
    </submittedName>
</protein>
<dbReference type="EMBL" id="AP029266">
    <property type="protein sequence ID" value="BFG00184.1"/>
    <property type="molecule type" value="Genomic_DNA"/>
</dbReference>
<gene>
    <name evidence="3" type="ORF">DMAD_00235</name>
</gene>
<evidence type="ECO:0000256" key="1">
    <source>
        <dbReference type="SAM" id="MobiDB-lite"/>
    </source>
</evidence>
<dbReference type="GO" id="GO:0180022">
    <property type="term" value="C:RQC-trigger complex"/>
    <property type="evidence" value="ECO:0007669"/>
    <property type="project" value="InterPro"/>
</dbReference>
<dbReference type="InterPro" id="IPR039128">
    <property type="entry name" value="TRIP4-like"/>
</dbReference>
<proteinExistence type="predicted"/>
<dbReference type="InterPro" id="IPR009349">
    <property type="entry name" value="TRIP4/RQT4_C2HC5_Znf"/>
</dbReference>
<dbReference type="SUPFAM" id="SSF88697">
    <property type="entry name" value="PUA domain-like"/>
    <property type="match status" value="1"/>
</dbReference>
<feature type="compositionally biased region" description="Polar residues" evidence="1">
    <location>
        <begin position="185"/>
        <end position="203"/>
    </location>
</feature>
<evidence type="ECO:0000313" key="4">
    <source>
        <dbReference type="Proteomes" id="UP001500889"/>
    </source>
</evidence>
<dbReference type="InterPro" id="IPR015947">
    <property type="entry name" value="PUA-like_sf"/>
</dbReference>
<feature type="compositionally biased region" description="Gly residues" evidence="1">
    <location>
        <begin position="94"/>
        <end position="103"/>
    </location>
</feature>
<dbReference type="Pfam" id="PF23135">
    <property type="entry name" value="TRI4_N"/>
    <property type="match status" value="1"/>
</dbReference>
<dbReference type="Proteomes" id="UP001500889">
    <property type="component" value="Chromosome A"/>
</dbReference>
<accession>A0AAU9FWM1</accession>
<sequence>MEKWVRDTLSKCLDCVVTDKMMEAILEIKDDYDFDNYFGNLLCEEIEEHRLFLLNCRRMLLSGKQARNNAKGGTPTKQNPNRSPIMNKKATVGASGGGGGGGGAKGKQAKYVNLYANDGRLQGDTIMLKGRRHCDCQAAQHKLINNCLACGRIVCEQEGSGPCLFCGCPVHTPEEELQLAKDASKSSQLAKTPNSHGQKTGKQQSKKNKATNSSSQKPGDGLEKAIAQRDRLLEYDRNSEKRTTVIDDELDYFQENSVWLSDVEREKYERLKSEMHELKHGSRLTRKIKVDFAGREVAEELPVTKEYEQQVIQDLAAISKADGLLAGKSSSLTGHSAMALAPNLGMARPPVYRPSKEHKSWPAAPAASDNLERIYNRVQDKELLEMQDMRQCMSMHQPWASLLVAGIKKHEGRVWYSEHRGRLWIASTAKEPHPEEIAHMEEFYRLHYKDPNLKFPEHYPTSSLLGCVHVENCVPQEEYRDSYPRGESDSPYVFVCSKPEQLQILLPVQGDHKIYELPLKTHNAACKTLLRARANKG</sequence>
<dbReference type="AlphaFoldDB" id="A0AAU9FWM1"/>
<dbReference type="GO" id="GO:0005634">
    <property type="term" value="C:nucleus"/>
    <property type="evidence" value="ECO:0007669"/>
    <property type="project" value="InterPro"/>
</dbReference>
<dbReference type="Pfam" id="PF04266">
    <property type="entry name" value="ASCH"/>
    <property type="match status" value="1"/>
</dbReference>
<dbReference type="GO" id="GO:0072344">
    <property type="term" value="P:rescue of stalled ribosome"/>
    <property type="evidence" value="ECO:0007669"/>
    <property type="project" value="InterPro"/>
</dbReference>
<reference evidence="3 4" key="1">
    <citation type="submission" date="2024-02" db="EMBL/GenBank/DDBJ databases">
        <title>A chromosome-level genome assembly of Drosophila madeirensis, a fruit fly species endemic to Madeira island.</title>
        <authorList>
            <person name="Tomihara K."/>
            <person name="Llopart A."/>
            <person name="Yamamoto D."/>
        </authorList>
    </citation>
    <scope>NUCLEOTIDE SEQUENCE [LARGE SCALE GENOMIC DNA]</scope>
    <source>
        <strain evidence="3 4">RF1</strain>
    </source>
</reference>
<keyword evidence="4" id="KW-1185">Reference proteome</keyword>
<dbReference type="Gene3D" id="2.30.130.30">
    <property type="entry name" value="Hypothetical protein"/>
    <property type="match status" value="1"/>
</dbReference>
<organism evidence="3 4">
    <name type="scientific">Drosophila madeirensis</name>
    <name type="common">Fruit fly</name>
    <dbReference type="NCBI Taxonomy" id="30013"/>
    <lineage>
        <taxon>Eukaryota</taxon>
        <taxon>Metazoa</taxon>
        <taxon>Ecdysozoa</taxon>
        <taxon>Arthropoda</taxon>
        <taxon>Hexapoda</taxon>
        <taxon>Insecta</taxon>
        <taxon>Pterygota</taxon>
        <taxon>Neoptera</taxon>
        <taxon>Endopterygota</taxon>
        <taxon>Diptera</taxon>
        <taxon>Brachycera</taxon>
        <taxon>Muscomorpha</taxon>
        <taxon>Ephydroidea</taxon>
        <taxon>Drosophilidae</taxon>
        <taxon>Drosophila</taxon>
        <taxon>Sophophora</taxon>
    </lineage>
</organism>